<evidence type="ECO:0000313" key="1">
    <source>
        <dbReference type="EMBL" id="VVG70929.1"/>
    </source>
</evidence>
<proteinExistence type="predicted"/>
<reference evidence="1 2" key="1">
    <citation type="submission" date="2019-08" db="EMBL/GenBank/DDBJ databases">
        <authorList>
            <person name="Peeters C."/>
        </authorList>
    </citation>
    <scope>NUCLEOTIDE SEQUENCE [LARGE SCALE GENOMIC DNA]</scope>
    <source>
        <strain evidence="1 2">LMG 18089</strain>
    </source>
</reference>
<sequence>MQFGDGLVCCNKYRARAGLCCDLDAQLECASIESARLAAHAPDRLHHFLTTLLPVFPPDVLLVQARQGGYINTFISSAACFCAAFRTKDERRAFFNYLAGYLSAEQTERFKTLHTAEWERLRGKV</sequence>
<accession>A0A5E5P553</accession>
<dbReference type="Proteomes" id="UP000364291">
    <property type="component" value="Unassembled WGS sequence"/>
</dbReference>
<organism evidence="1 2">
    <name type="scientific">Pandoraea apista</name>
    <dbReference type="NCBI Taxonomy" id="93218"/>
    <lineage>
        <taxon>Bacteria</taxon>
        <taxon>Pseudomonadati</taxon>
        <taxon>Pseudomonadota</taxon>
        <taxon>Betaproteobacteria</taxon>
        <taxon>Burkholderiales</taxon>
        <taxon>Burkholderiaceae</taxon>
        <taxon>Pandoraea</taxon>
    </lineage>
</organism>
<protein>
    <submittedName>
        <fullName evidence="1">Uncharacterized protein</fullName>
    </submittedName>
</protein>
<name>A0A5E5P553_9BURK</name>
<dbReference type="OrthoDB" id="9013812at2"/>
<dbReference type="EMBL" id="CABPSX010000003">
    <property type="protein sequence ID" value="VVG70929.1"/>
    <property type="molecule type" value="Genomic_DNA"/>
</dbReference>
<dbReference type="RefSeq" id="WP_150728613.1">
    <property type="nucleotide sequence ID" value="NZ_CABPSX010000003.1"/>
</dbReference>
<dbReference type="AlphaFoldDB" id="A0A5E5P553"/>
<evidence type="ECO:0000313" key="2">
    <source>
        <dbReference type="Proteomes" id="UP000364291"/>
    </source>
</evidence>
<gene>
    <name evidence="1" type="ORF">PAP18089_01901</name>
</gene>